<dbReference type="AlphaFoldDB" id="A0A0A8Z583"/>
<dbReference type="EMBL" id="GBRH01263336">
    <property type="protein sequence ID" value="JAD34559.1"/>
    <property type="molecule type" value="Transcribed_RNA"/>
</dbReference>
<reference evidence="1" key="2">
    <citation type="journal article" date="2015" name="Data Brief">
        <title>Shoot transcriptome of the giant reed, Arundo donax.</title>
        <authorList>
            <person name="Barrero R.A."/>
            <person name="Guerrero F.D."/>
            <person name="Moolhuijzen P."/>
            <person name="Goolsby J.A."/>
            <person name="Tidwell J."/>
            <person name="Bellgard S.E."/>
            <person name="Bellgard M.I."/>
        </authorList>
    </citation>
    <scope>NUCLEOTIDE SEQUENCE</scope>
    <source>
        <tissue evidence="1">Shoot tissue taken approximately 20 cm above the soil surface</tissue>
    </source>
</reference>
<proteinExistence type="predicted"/>
<organism evidence="1">
    <name type="scientific">Arundo donax</name>
    <name type="common">Giant reed</name>
    <name type="synonym">Donax arundinaceus</name>
    <dbReference type="NCBI Taxonomy" id="35708"/>
    <lineage>
        <taxon>Eukaryota</taxon>
        <taxon>Viridiplantae</taxon>
        <taxon>Streptophyta</taxon>
        <taxon>Embryophyta</taxon>
        <taxon>Tracheophyta</taxon>
        <taxon>Spermatophyta</taxon>
        <taxon>Magnoliopsida</taxon>
        <taxon>Liliopsida</taxon>
        <taxon>Poales</taxon>
        <taxon>Poaceae</taxon>
        <taxon>PACMAD clade</taxon>
        <taxon>Arundinoideae</taxon>
        <taxon>Arundineae</taxon>
        <taxon>Arundo</taxon>
    </lineage>
</organism>
<sequence length="29" mass="3343">MDVTADAQSYSSQLNAFREHSAIRQNVFR</sequence>
<evidence type="ECO:0000313" key="1">
    <source>
        <dbReference type="EMBL" id="JAD34559.1"/>
    </source>
</evidence>
<protein>
    <submittedName>
        <fullName evidence="1">Uncharacterized protein</fullName>
    </submittedName>
</protein>
<name>A0A0A8Z583_ARUDO</name>
<reference evidence="1" key="1">
    <citation type="submission" date="2014-09" db="EMBL/GenBank/DDBJ databases">
        <authorList>
            <person name="Magalhaes I.L.F."/>
            <person name="Oliveira U."/>
            <person name="Santos F.R."/>
            <person name="Vidigal T.H.D.A."/>
            <person name="Brescovit A.D."/>
            <person name="Santos A.J."/>
        </authorList>
    </citation>
    <scope>NUCLEOTIDE SEQUENCE</scope>
    <source>
        <tissue evidence="1">Shoot tissue taken approximately 20 cm above the soil surface</tissue>
    </source>
</reference>
<accession>A0A0A8Z583</accession>